<feature type="region of interest" description="Disordered" evidence="1">
    <location>
        <begin position="150"/>
        <end position="183"/>
    </location>
</feature>
<feature type="compositionally biased region" description="Polar residues" evidence="1">
    <location>
        <begin position="26"/>
        <end position="43"/>
    </location>
</feature>
<dbReference type="STRING" id="3476.A0A2P5BGE6"/>
<dbReference type="Proteomes" id="UP000237105">
    <property type="component" value="Unassembled WGS sequence"/>
</dbReference>
<organism evidence="2 3">
    <name type="scientific">Parasponia andersonii</name>
    <name type="common">Sponia andersonii</name>
    <dbReference type="NCBI Taxonomy" id="3476"/>
    <lineage>
        <taxon>Eukaryota</taxon>
        <taxon>Viridiplantae</taxon>
        <taxon>Streptophyta</taxon>
        <taxon>Embryophyta</taxon>
        <taxon>Tracheophyta</taxon>
        <taxon>Spermatophyta</taxon>
        <taxon>Magnoliopsida</taxon>
        <taxon>eudicotyledons</taxon>
        <taxon>Gunneridae</taxon>
        <taxon>Pentapetalae</taxon>
        <taxon>rosids</taxon>
        <taxon>fabids</taxon>
        <taxon>Rosales</taxon>
        <taxon>Cannabaceae</taxon>
        <taxon>Parasponia</taxon>
    </lineage>
</organism>
<gene>
    <name evidence="2" type="ORF">PanWU01x14_241490</name>
</gene>
<dbReference type="GO" id="GO:2000028">
    <property type="term" value="P:regulation of photoperiodism, flowering"/>
    <property type="evidence" value="ECO:0007669"/>
    <property type="project" value="InterPro"/>
</dbReference>
<feature type="region of interest" description="Disordered" evidence="1">
    <location>
        <begin position="94"/>
        <end position="125"/>
    </location>
</feature>
<accession>A0A2P5BGE6</accession>
<protein>
    <submittedName>
        <fullName evidence="2">Uncharacterized protein</fullName>
    </submittedName>
</protein>
<evidence type="ECO:0000313" key="2">
    <source>
        <dbReference type="EMBL" id="PON47839.1"/>
    </source>
</evidence>
<reference evidence="3" key="1">
    <citation type="submission" date="2016-06" db="EMBL/GenBank/DDBJ databases">
        <title>Parallel loss of symbiosis genes in relatives of nitrogen-fixing non-legume Parasponia.</title>
        <authorList>
            <person name="Van Velzen R."/>
            <person name="Holmer R."/>
            <person name="Bu F."/>
            <person name="Rutten L."/>
            <person name="Van Zeijl A."/>
            <person name="Liu W."/>
            <person name="Santuari L."/>
            <person name="Cao Q."/>
            <person name="Sharma T."/>
            <person name="Shen D."/>
            <person name="Roswanjaya Y."/>
            <person name="Wardhani T."/>
            <person name="Kalhor M.S."/>
            <person name="Jansen J."/>
            <person name="Van den Hoogen J."/>
            <person name="Gungor B."/>
            <person name="Hartog M."/>
            <person name="Hontelez J."/>
            <person name="Verver J."/>
            <person name="Yang W.-C."/>
            <person name="Schijlen E."/>
            <person name="Repin R."/>
            <person name="Schilthuizen M."/>
            <person name="Schranz E."/>
            <person name="Heidstra R."/>
            <person name="Miyata K."/>
            <person name="Fedorova E."/>
            <person name="Kohlen W."/>
            <person name="Bisseling T."/>
            <person name="Smit S."/>
            <person name="Geurts R."/>
        </authorList>
    </citation>
    <scope>NUCLEOTIDE SEQUENCE [LARGE SCALE GENOMIC DNA]</scope>
    <source>
        <strain evidence="3">cv. WU1-14</strain>
    </source>
</reference>
<feature type="compositionally biased region" description="Polar residues" evidence="1">
    <location>
        <begin position="102"/>
        <end position="125"/>
    </location>
</feature>
<keyword evidence="3" id="KW-1185">Reference proteome</keyword>
<name>A0A2P5BGE6_PARAD</name>
<dbReference type="InterPro" id="IPR039319">
    <property type="entry name" value="ELF3-like"/>
</dbReference>
<feature type="compositionally biased region" description="Low complexity" evidence="1">
    <location>
        <begin position="44"/>
        <end position="56"/>
    </location>
</feature>
<feature type="region of interest" description="Disordered" evidence="1">
    <location>
        <begin position="22"/>
        <end position="56"/>
    </location>
</feature>
<dbReference type="PANTHER" id="PTHR34281">
    <property type="entry name" value="PROTEIN EARLY FLOWERING 3"/>
    <property type="match status" value="1"/>
</dbReference>
<dbReference type="PANTHER" id="PTHR34281:SF7">
    <property type="entry name" value="PROTEIN EARLY FLOWERING 3"/>
    <property type="match status" value="1"/>
</dbReference>
<evidence type="ECO:0000313" key="3">
    <source>
        <dbReference type="Proteomes" id="UP000237105"/>
    </source>
</evidence>
<dbReference type="AlphaFoldDB" id="A0A2P5BGE6"/>
<comment type="caution">
    <text evidence="2">The sequence shown here is derived from an EMBL/GenBank/DDBJ whole genome shotgun (WGS) entry which is preliminary data.</text>
</comment>
<sequence length="183" mass="20177">MTQRKEGKGHLKGIKWLYKQLRIPSQRATPRSASTKLPRQQNNSGSLVSSISSGQASAYPSTFNPFCNSTTPYLAEKLHSNCSRVDGSKLNSIVPNHEQKSMKPTNYQMSDSDATEPLSTAKSASSQTCNYSNVKDFSCKVPRNENNVRVSTCGQDKIPHYTNSQQSQESKKVSGELKLNTVS</sequence>
<evidence type="ECO:0000256" key="1">
    <source>
        <dbReference type="SAM" id="MobiDB-lite"/>
    </source>
</evidence>
<dbReference type="EMBL" id="JXTB01000287">
    <property type="protein sequence ID" value="PON47839.1"/>
    <property type="molecule type" value="Genomic_DNA"/>
</dbReference>
<proteinExistence type="predicted"/>